<reference evidence="1 2" key="1">
    <citation type="journal article" date="2021" name="Commun. Biol.">
        <title>The genome of Shorea leprosula (Dipterocarpaceae) highlights the ecological relevance of drought in aseasonal tropical rainforests.</title>
        <authorList>
            <person name="Ng K.K.S."/>
            <person name="Kobayashi M.J."/>
            <person name="Fawcett J.A."/>
            <person name="Hatakeyama M."/>
            <person name="Paape T."/>
            <person name="Ng C.H."/>
            <person name="Ang C.C."/>
            <person name="Tnah L.H."/>
            <person name="Lee C.T."/>
            <person name="Nishiyama T."/>
            <person name="Sese J."/>
            <person name="O'Brien M.J."/>
            <person name="Copetti D."/>
            <person name="Mohd Noor M.I."/>
            <person name="Ong R.C."/>
            <person name="Putra M."/>
            <person name="Sireger I.Z."/>
            <person name="Indrioko S."/>
            <person name="Kosugi Y."/>
            <person name="Izuno A."/>
            <person name="Isagi Y."/>
            <person name="Lee S.L."/>
            <person name="Shimizu K.K."/>
        </authorList>
    </citation>
    <scope>NUCLEOTIDE SEQUENCE [LARGE SCALE GENOMIC DNA]</scope>
    <source>
        <strain evidence="1">214</strain>
    </source>
</reference>
<dbReference type="GO" id="GO:0000209">
    <property type="term" value="P:protein polyubiquitination"/>
    <property type="evidence" value="ECO:0007669"/>
    <property type="project" value="TreeGrafter"/>
</dbReference>
<dbReference type="PANTHER" id="PTHR16008:SF4">
    <property type="entry name" value="F-BOX ONLY PROTEIN 4"/>
    <property type="match status" value="1"/>
</dbReference>
<comment type="caution">
    <text evidence="1">The sequence shown here is derived from an EMBL/GenBank/DDBJ whole genome shotgun (WGS) entry which is preliminary data.</text>
</comment>
<sequence>MVGMEELLHKQHTEMSRRAMSVIKFVEERSPADSLEVGDYLKAIEDMSLMQLGFKDVQMFLFKPRLNVFHNLVRLHYCINWLQVPATYVLEALQSCEISERQVCVRWWKLGRWFYGFRMRDESHSRWVCLADLATAKEEEVLAVLYRGAIHEVLRVQISMANSTSSPWSSQSTQRLD</sequence>
<name>A0AAV5LNK2_9ROSI</name>
<dbReference type="GO" id="GO:0031146">
    <property type="term" value="P:SCF-dependent proteasomal ubiquitin-dependent protein catabolic process"/>
    <property type="evidence" value="ECO:0007669"/>
    <property type="project" value="InterPro"/>
</dbReference>
<proteinExistence type="predicted"/>
<dbReference type="InterPro" id="IPR039588">
    <property type="entry name" value="FBXO4"/>
</dbReference>
<organism evidence="1 2">
    <name type="scientific">Rubroshorea leprosula</name>
    <dbReference type="NCBI Taxonomy" id="152421"/>
    <lineage>
        <taxon>Eukaryota</taxon>
        <taxon>Viridiplantae</taxon>
        <taxon>Streptophyta</taxon>
        <taxon>Embryophyta</taxon>
        <taxon>Tracheophyta</taxon>
        <taxon>Spermatophyta</taxon>
        <taxon>Magnoliopsida</taxon>
        <taxon>eudicotyledons</taxon>
        <taxon>Gunneridae</taxon>
        <taxon>Pentapetalae</taxon>
        <taxon>rosids</taxon>
        <taxon>malvids</taxon>
        <taxon>Malvales</taxon>
        <taxon>Dipterocarpaceae</taxon>
        <taxon>Rubroshorea</taxon>
    </lineage>
</organism>
<dbReference type="PANTHER" id="PTHR16008">
    <property type="entry name" value="F-BOX ONLY PROTEIN 4"/>
    <property type="match status" value="1"/>
</dbReference>
<dbReference type="GO" id="GO:0019005">
    <property type="term" value="C:SCF ubiquitin ligase complex"/>
    <property type="evidence" value="ECO:0007669"/>
    <property type="project" value="TreeGrafter"/>
</dbReference>
<dbReference type="AlphaFoldDB" id="A0AAV5LNK2"/>
<accession>A0AAV5LNK2</accession>
<protein>
    <submittedName>
        <fullName evidence="1">Uncharacterized protein</fullName>
    </submittedName>
</protein>
<gene>
    <name evidence="1" type="ORF">SLEP1_g46856</name>
</gene>
<dbReference type="EMBL" id="BPVZ01000132">
    <property type="protein sequence ID" value="GKV39019.1"/>
    <property type="molecule type" value="Genomic_DNA"/>
</dbReference>
<evidence type="ECO:0000313" key="1">
    <source>
        <dbReference type="EMBL" id="GKV39019.1"/>
    </source>
</evidence>
<dbReference type="Proteomes" id="UP001054252">
    <property type="component" value="Unassembled WGS sequence"/>
</dbReference>
<keyword evidence="2" id="KW-1185">Reference proteome</keyword>
<evidence type="ECO:0000313" key="2">
    <source>
        <dbReference type="Proteomes" id="UP001054252"/>
    </source>
</evidence>